<feature type="transmembrane region" description="Helical" evidence="1">
    <location>
        <begin position="303"/>
        <end position="324"/>
    </location>
</feature>
<dbReference type="AlphaFoldDB" id="A0A3E1K8Q0"/>
<protein>
    <submittedName>
        <fullName evidence="3">DUF2157 domain-containing protein</fullName>
    </submittedName>
</protein>
<reference evidence="3 4" key="1">
    <citation type="submission" date="2018-08" db="EMBL/GenBank/DDBJ databases">
        <title>Wenzhouxiangella salilacus sp. nov., a novel bacterium isolated from a saline lake in Xinjiang Province, China.</title>
        <authorList>
            <person name="Han S."/>
        </authorList>
    </citation>
    <scope>NUCLEOTIDE SEQUENCE [LARGE SCALE GENOMIC DNA]</scope>
    <source>
        <strain evidence="3 4">XDB06</strain>
    </source>
</reference>
<evidence type="ECO:0000313" key="3">
    <source>
        <dbReference type="EMBL" id="RFF30437.1"/>
    </source>
</evidence>
<dbReference type="OrthoDB" id="1120077at2"/>
<keyword evidence="1" id="KW-1133">Transmembrane helix</keyword>
<evidence type="ECO:0000259" key="2">
    <source>
        <dbReference type="Pfam" id="PF09925"/>
    </source>
</evidence>
<proteinExistence type="predicted"/>
<feature type="transmembrane region" description="Helical" evidence="1">
    <location>
        <begin position="106"/>
        <end position="126"/>
    </location>
</feature>
<evidence type="ECO:0000313" key="4">
    <source>
        <dbReference type="Proteomes" id="UP000260351"/>
    </source>
</evidence>
<dbReference type="Pfam" id="PF09925">
    <property type="entry name" value="DUF2157"/>
    <property type="match status" value="1"/>
</dbReference>
<feature type="transmembrane region" description="Helical" evidence="1">
    <location>
        <begin position="278"/>
        <end position="296"/>
    </location>
</feature>
<feature type="transmembrane region" description="Helical" evidence="1">
    <location>
        <begin position="194"/>
        <end position="213"/>
    </location>
</feature>
<feature type="domain" description="DUF2157" evidence="2">
    <location>
        <begin position="57"/>
        <end position="185"/>
    </location>
</feature>
<feature type="transmembrane region" description="Helical" evidence="1">
    <location>
        <begin position="330"/>
        <end position="350"/>
    </location>
</feature>
<gene>
    <name evidence="3" type="ORF">DZC52_08100</name>
</gene>
<organism evidence="3 4">
    <name type="scientific">Wenzhouxiangella sediminis</name>
    <dbReference type="NCBI Taxonomy" id="1792836"/>
    <lineage>
        <taxon>Bacteria</taxon>
        <taxon>Pseudomonadati</taxon>
        <taxon>Pseudomonadota</taxon>
        <taxon>Gammaproteobacteria</taxon>
        <taxon>Chromatiales</taxon>
        <taxon>Wenzhouxiangellaceae</taxon>
        <taxon>Wenzhouxiangella</taxon>
    </lineage>
</organism>
<keyword evidence="1" id="KW-0472">Membrane</keyword>
<keyword evidence="4" id="KW-1185">Reference proteome</keyword>
<feature type="transmembrane region" description="Helical" evidence="1">
    <location>
        <begin position="244"/>
        <end position="263"/>
    </location>
</feature>
<dbReference type="Proteomes" id="UP000260351">
    <property type="component" value="Unassembled WGS sequence"/>
</dbReference>
<name>A0A3E1K8Q0_9GAMM</name>
<feature type="transmembrane region" description="Helical" evidence="1">
    <location>
        <begin position="133"/>
        <end position="155"/>
    </location>
</feature>
<sequence>MSALPDAPDTRSAAQARIDRVHAFREELAALERERVLTLGDADRQRIDDYHAAIEAELRERFDVDVDESRKRLSLGMRIASLIGALALSAAVFFFFYRIWGLLDVPVQVVLLVAAPIAAIVLAGVVHRRERSGYFTSLAALVAVACFVLNLAVLGQTFNLVPSRNAFLLWAAFALILAYSWGLKLVLTAGLVSLVAWLSATVGAWGGLYWLSFGERPETVLIAGLLITLPGWFWGLPRPEFRNVYRVFGLLVALVSVLILSHWGRASFLPLSVSLIEAGYQLLGFAGSAVLIVLGIRRGWHKLFNLGATFFLLFLYTKVFDWWWDWLPKWLFFLVVGLIAVGFLLVLGRLRRGGGAS</sequence>
<keyword evidence="1" id="KW-0812">Transmembrane</keyword>
<evidence type="ECO:0000256" key="1">
    <source>
        <dbReference type="SAM" id="Phobius"/>
    </source>
</evidence>
<feature type="transmembrane region" description="Helical" evidence="1">
    <location>
        <begin position="167"/>
        <end position="187"/>
    </location>
</feature>
<feature type="transmembrane region" description="Helical" evidence="1">
    <location>
        <begin position="79"/>
        <end position="100"/>
    </location>
</feature>
<dbReference type="InterPro" id="IPR018677">
    <property type="entry name" value="DUF2157"/>
</dbReference>
<dbReference type="RefSeq" id="WP_116650630.1">
    <property type="nucleotide sequence ID" value="NZ_QUZK01000035.1"/>
</dbReference>
<comment type="caution">
    <text evidence="3">The sequence shown here is derived from an EMBL/GenBank/DDBJ whole genome shotgun (WGS) entry which is preliminary data.</text>
</comment>
<feature type="transmembrane region" description="Helical" evidence="1">
    <location>
        <begin position="219"/>
        <end position="237"/>
    </location>
</feature>
<accession>A0A3E1K8Q0</accession>
<dbReference type="EMBL" id="QUZK01000035">
    <property type="protein sequence ID" value="RFF30437.1"/>
    <property type="molecule type" value="Genomic_DNA"/>
</dbReference>